<feature type="region of interest" description="Disordered" evidence="9">
    <location>
        <begin position="184"/>
        <end position="204"/>
    </location>
</feature>
<feature type="compositionally biased region" description="Polar residues" evidence="9">
    <location>
        <begin position="184"/>
        <end position="201"/>
    </location>
</feature>
<evidence type="ECO:0000256" key="8">
    <source>
        <dbReference type="PROSITE-ProRule" id="PRU10141"/>
    </source>
</evidence>
<evidence type="ECO:0000256" key="3">
    <source>
        <dbReference type="ARBA" id="ARBA00022679"/>
    </source>
</evidence>
<protein>
    <recommendedName>
        <fullName evidence="1">non-specific serine/threonine protein kinase</fullName>
        <ecNumber evidence="1">2.7.11.1</ecNumber>
    </recommendedName>
</protein>
<dbReference type="InterPro" id="IPR008271">
    <property type="entry name" value="Ser/Thr_kinase_AS"/>
</dbReference>
<keyword evidence="12" id="KW-1185">Reference proteome</keyword>
<keyword evidence="6 8" id="KW-0067">ATP-binding</keyword>
<sequence length="582" mass="67582">MSDKHTRQGTSSRKHKEEASKSLKRKNSYQDYKKYEIEARTPPLPKHRHSIEDLMRQRESLKEELQLLKETKSTDIQSSREISKRKHRDDERNSKFSKLNHLDSSKKTIKSKTKGHVSPEYNTDKYLDSEDEENIIELRRKQRKQLLEKLNVTTASTKNENNITKNEKSENKTLEKKIDSVIPSNKNLPQKENTNSAQLSDMFSEKDDFVPQNVPGARDTDENNSQLTDNWDDSEGYYNIRVGDIIKNKYVLKEILGQGVFANVIHAQDNTKNNASVAIKIVRNNELMYKTSLKEISILNEINVADPDNKYHCVKYICNFMHKGHLCIVLEAMHMDLRSVLKKYGKNNGIHMRALTSYSRQLLVALRLLKKIGIIHADIKPDNILVNEKKNVLKLCDFGSAAKLDENEATPYLVSRFYRAPEIILGIPYSHGIDIWSTACTIFEMATGRILFTGSSNNRMLKCFMDLKGKIPVKCIRKGKFKDQHFNYKNNFLLHKKDEFTGRDKVIEVCNNNITRDLYKELQKYSKKQSPAEQKKLTQLKDQLEKMLILDPNHRLSVSDCLRHAFIQEQLEIDDKCTIDTW</sequence>
<evidence type="ECO:0000256" key="6">
    <source>
        <dbReference type="ARBA" id="ARBA00022840"/>
    </source>
</evidence>
<dbReference type="EMBL" id="JTDY01009425">
    <property type="protein sequence ID" value="KOB63528.1"/>
    <property type="molecule type" value="Genomic_DNA"/>
</dbReference>
<accession>A0A0L7KJK0</accession>
<dbReference type="InterPro" id="IPR050494">
    <property type="entry name" value="Ser_Thr_dual-spec_kinase"/>
</dbReference>
<evidence type="ECO:0000256" key="2">
    <source>
        <dbReference type="ARBA" id="ARBA00022527"/>
    </source>
</evidence>
<dbReference type="GO" id="GO:0004674">
    <property type="term" value="F:protein serine/threonine kinase activity"/>
    <property type="evidence" value="ECO:0007669"/>
    <property type="project" value="UniProtKB-KW"/>
</dbReference>
<evidence type="ECO:0000256" key="4">
    <source>
        <dbReference type="ARBA" id="ARBA00022741"/>
    </source>
</evidence>
<reference evidence="11 12" key="1">
    <citation type="journal article" date="2015" name="Genome Biol. Evol.">
        <title>The genome of winter moth (Operophtera brumata) provides a genomic perspective on sexual dimorphism and phenology.</title>
        <authorList>
            <person name="Derks M.F."/>
            <person name="Smit S."/>
            <person name="Salis L."/>
            <person name="Schijlen E."/>
            <person name="Bossers A."/>
            <person name="Mateman C."/>
            <person name="Pijl A.S."/>
            <person name="de Ridder D."/>
            <person name="Groenen M.A."/>
            <person name="Visser M.E."/>
            <person name="Megens H.J."/>
        </authorList>
    </citation>
    <scope>NUCLEOTIDE SEQUENCE [LARGE SCALE GENOMIC DNA]</scope>
    <source>
        <strain evidence="11">WM2013NL</strain>
        <tissue evidence="11">Head and thorax</tissue>
    </source>
</reference>
<feature type="region of interest" description="Disordered" evidence="9">
    <location>
        <begin position="1"/>
        <end position="124"/>
    </location>
</feature>
<dbReference type="SUPFAM" id="SSF56112">
    <property type="entry name" value="Protein kinase-like (PK-like)"/>
    <property type="match status" value="1"/>
</dbReference>
<keyword evidence="2" id="KW-0723">Serine/threonine-protein kinase</keyword>
<dbReference type="Proteomes" id="UP000037510">
    <property type="component" value="Unassembled WGS sequence"/>
</dbReference>
<feature type="compositionally biased region" description="Basic and acidic residues" evidence="9">
    <location>
        <begin position="88"/>
        <end position="106"/>
    </location>
</feature>
<dbReference type="GO" id="GO:0005524">
    <property type="term" value="F:ATP binding"/>
    <property type="evidence" value="ECO:0007669"/>
    <property type="project" value="UniProtKB-UniRule"/>
</dbReference>
<keyword evidence="4 8" id="KW-0547">Nucleotide-binding</keyword>
<comment type="similarity">
    <text evidence="7">Belongs to the protein kinase superfamily. CMGC Ser/Thr protein kinase family.</text>
</comment>
<dbReference type="PANTHER" id="PTHR24058">
    <property type="entry name" value="DUAL SPECIFICITY PROTEIN KINASE"/>
    <property type="match status" value="1"/>
</dbReference>
<evidence type="ECO:0000256" key="7">
    <source>
        <dbReference type="ARBA" id="ARBA00023596"/>
    </source>
</evidence>
<dbReference type="InterPro" id="IPR011009">
    <property type="entry name" value="Kinase-like_dom_sf"/>
</dbReference>
<gene>
    <name evidence="11" type="ORF">OBRU01_24801</name>
</gene>
<dbReference type="InterPro" id="IPR017441">
    <property type="entry name" value="Protein_kinase_ATP_BS"/>
</dbReference>
<evidence type="ECO:0000259" key="10">
    <source>
        <dbReference type="PROSITE" id="PS50011"/>
    </source>
</evidence>
<dbReference type="PROSITE" id="PS00107">
    <property type="entry name" value="PROTEIN_KINASE_ATP"/>
    <property type="match status" value="1"/>
</dbReference>
<evidence type="ECO:0000313" key="11">
    <source>
        <dbReference type="EMBL" id="KOB63528.1"/>
    </source>
</evidence>
<dbReference type="PANTHER" id="PTHR24058:SF103">
    <property type="entry name" value="SERINE_THREONINE-PROTEIN KINASE PRP4 HOMOLOG"/>
    <property type="match status" value="1"/>
</dbReference>
<dbReference type="SMART" id="SM00220">
    <property type="entry name" value="S_TKc"/>
    <property type="match status" value="1"/>
</dbReference>
<feature type="compositionally biased region" description="Basic and acidic residues" evidence="9">
    <location>
        <begin position="50"/>
        <end position="73"/>
    </location>
</feature>
<feature type="binding site" evidence="8">
    <location>
        <position position="280"/>
    </location>
    <ligand>
        <name>ATP</name>
        <dbReference type="ChEBI" id="CHEBI:30616"/>
    </ligand>
</feature>
<comment type="caution">
    <text evidence="11">The sequence shown here is derived from an EMBL/GenBank/DDBJ whole genome shotgun (WGS) entry which is preliminary data.</text>
</comment>
<keyword evidence="3" id="KW-0808">Transferase</keyword>
<dbReference type="PROSITE" id="PS50011">
    <property type="entry name" value="PROTEIN_KINASE_DOM"/>
    <property type="match status" value="1"/>
</dbReference>
<evidence type="ECO:0000256" key="9">
    <source>
        <dbReference type="SAM" id="MobiDB-lite"/>
    </source>
</evidence>
<dbReference type="PROSITE" id="PS00108">
    <property type="entry name" value="PROTEIN_KINASE_ST"/>
    <property type="match status" value="1"/>
</dbReference>
<evidence type="ECO:0000313" key="12">
    <source>
        <dbReference type="Proteomes" id="UP000037510"/>
    </source>
</evidence>
<dbReference type="FunFam" id="1.10.510.10:FF:000078">
    <property type="entry name" value="Serine/threonine-protein kinase PRP4 homolog"/>
    <property type="match status" value="1"/>
</dbReference>
<evidence type="ECO:0000256" key="1">
    <source>
        <dbReference type="ARBA" id="ARBA00012513"/>
    </source>
</evidence>
<dbReference type="Gene3D" id="3.30.200.20">
    <property type="entry name" value="Phosphorylase Kinase, domain 1"/>
    <property type="match status" value="1"/>
</dbReference>
<dbReference type="STRING" id="104452.A0A0L7KJK0"/>
<name>A0A0L7KJK0_OPEBR</name>
<keyword evidence="5 11" id="KW-0418">Kinase</keyword>
<evidence type="ECO:0000256" key="5">
    <source>
        <dbReference type="ARBA" id="ARBA00022777"/>
    </source>
</evidence>
<proteinExistence type="inferred from homology"/>
<dbReference type="EC" id="2.7.11.1" evidence="1"/>
<dbReference type="InterPro" id="IPR000719">
    <property type="entry name" value="Prot_kinase_dom"/>
</dbReference>
<dbReference type="Pfam" id="PF00069">
    <property type="entry name" value="Pkinase"/>
    <property type="match status" value="1"/>
</dbReference>
<dbReference type="AlphaFoldDB" id="A0A0L7KJK0"/>
<dbReference type="Gene3D" id="1.10.510.10">
    <property type="entry name" value="Transferase(Phosphotransferase) domain 1"/>
    <property type="match status" value="1"/>
</dbReference>
<feature type="domain" description="Protein kinase" evidence="10">
    <location>
        <begin position="250"/>
        <end position="567"/>
    </location>
</feature>
<organism evidence="11 12">
    <name type="scientific">Operophtera brumata</name>
    <name type="common">Winter moth</name>
    <name type="synonym">Phalaena brumata</name>
    <dbReference type="NCBI Taxonomy" id="104452"/>
    <lineage>
        <taxon>Eukaryota</taxon>
        <taxon>Metazoa</taxon>
        <taxon>Ecdysozoa</taxon>
        <taxon>Arthropoda</taxon>
        <taxon>Hexapoda</taxon>
        <taxon>Insecta</taxon>
        <taxon>Pterygota</taxon>
        <taxon>Neoptera</taxon>
        <taxon>Endopterygota</taxon>
        <taxon>Lepidoptera</taxon>
        <taxon>Glossata</taxon>
        <taxon>Ditrysia</taxon>
        <taxon>Geometroidea</taxon>
        <taxon>Geometridae</taxon>
        <taxon>Larentiinae</taxon>
        <taxon>Operophtera</taxon>
    </lineage>
</organism>